<accession>A0A0R1QSZ4</accession>
<dbReference type="OrthoDB" id="9885534at2"/>
<keyword evidence="1" id="KW-1133">Transmembrane helix</keyword>
<protein>
    <submittedName>
        <fullName evidence="2">Uncharacterized protein</fullName>
    </submittedName>
</protein>
<gene>
    <name evidence="2" type="ORF">FD01_GL000327</name>
</gene>
<sequence length="232" mass="26492">MYNFVRLRRQRNYHGLQVLFVLLIGSIVYATVVQMRAPDRPAAGIIQMALMALQSPHNQLYFFLPALTIFVLILFQQPTAQELYRLANTHRLNRFVFAGLFEPLIGFMLVFVAASTLVLLTNPRFFVFDGSNIVLGGLLLIRHLLGLLWIWSVLAYLTIMFNKLIAAAVFTVMVGIDYSLWQWCGNSIFLTHGIALASPHYGFDLVLDSCLYLGYLLLLYQLQPRLMKAWLS</sequence>
<evidence type="ECO:0000256" key="1">
    <source>
        <dbReference type="SAM" id="Phobius"/>
    </source>
</evidence>
<keyword evidence="3" id="KW-1185">Reference proteome</keyword>
<keyword evidence="1" id="KW-0472">Membrane</keyword>
<feature type="transmembrane region" description="Helical" evidence="1">
    <location>
        <begin position="164"/>
        <end position="181"/>
    </location>
</feature>
<evidence type="ECO:0000313" key="2">
    <source>
        <dbReference type="EMBL" id="KRL47326.1"/>
    </source>
</evidence>
<dbReference type="EMBL" id="AZEU01000100">
    <property type="protein sequence ID" value="KRL47326.1"/>
    <property type="molecule type" value="Genomic_DNA"/>
</dbReference>
<feature type="transmembrane region" description="Helical" evidence="1">
    <location>
        <begin position="201"/>
        <end position="220"/>
    </location>
</feature>
<dbReference type="PATRIC" id="fig|1423769.4.peg.353"/>
<proteinExistence type="predicted"/>
<dbReference type="Proteomes" id="UP000051790">
    <property type="component" value="Unassembled WGS sequence"/>
</dbReference>
<comment type="caution">
    <text evidence="2">The sequence shown here is derived from an EMBL/GenBank/DDBJ whole genome shotgun (WGS) entry which is preliminary data.</text>
</comment>
<organism evidence="2 3">
    <name type="scientific">Lacticaseibacillus manihotivorans DSM 13343 = JCM 12514</name>
    <dbReference type="NCBI Taxonomy" id="1423769"/>
    <lineage>
        <taxon>Bacteria</taxon>
        <taxon>Bacillati</taxon>
        <taxon>Bacillota</taxon>
        <taxon>Bacilli</taxon>
        <taxon>Lactobacillales</taxon>
        <taxon>Lactobacillaceae</taxon>
        <taxon>Lacticaseibacillus</taxon>
    </lineage>
</organism>
<feature type="transmembrane region" description="Helical" evidence="1">
    <location>
        <begin position="58"/>
        <end position="75"/>
    </location>
</feature>
<keyword evidence="1" id="KW-0812">Transmembrane</keyword>
<dbReference type="RefSeq" id="WP_056962992.1">
    <property type="nucleotide sequence ID" value="NZ_AZEU01000100.1"/>
</dbReference>
<feature type="transmembrane region" description="Helical" evidence="1">
    <location>
        <begin position="95"/>
        <end position="121"/>
    </location>
</feature>
<name>A0A0R1QSZ4_9LACO</name>
<evidence type="ECO:0000313" key="3">
    <source>
        <dbReference type="Proteomes" id="UP000051790"/>
    </source>
</evidence>
<reference evidence="2 3" key="1">
    <citation type="journal article" date="2015" name="Genome Announc.">
        <title>Expanding the biotechnology potential of lactobacilli through comparative genomics of 213 strains and associated genera.</title>
        <authorList>
            <person name="Sun Z."/>
            <person name="Harris H.M."/>
            <person name="McCann A."/>
            <person name="Guo C."/>
            <person name="Argimon S."/>
            <person name="Zhang W."/>
            <person name="Yang X."/>
            <person name="Jeffery I.B."/>
            <person name="Cooney J.C."/>
            <person name="Kagawa T.F."/>
            <person name="Liu W."/>
            <person name="Song Y."/>
            <person name="Salvetti E."/>
            <person name="Wrobel A."/>
            <person name="Rasinkangas P."/>
            <person name="Parkhill J."/>
            <person name="Rea M.C."/>
            <person name="O'Sullivan O."/>
            <person name="Ritari J."/>
            <person name="Douillard F.P."/>
            <person name="Paul Ross R."/>
            <person name="Yang R."/>
            <person name="Briner A.E."/>
            <person name="Felis G.E."/>
            <person name="de Vos W.M."/>
            <person name="Barrangou R."/>
            <person name="Klaenhammer T.R."/>
            <person name="Caufield P.W."/>
            <person name="Cui Y."/>
            <person name="Zhang H."/>
            <person name="O'Toole P.W."/>
        </authorList>
    </citation>
    <scope>NUCLEOTIDE SEQUENCE [LARGE SCALE GENOMIC DNA]</scope>
    <source>
        <strain evidence="2 3">DSM 13343</strain>
    </source>
</reference>
<feature type="transmembrane region" description="Helical" evidence="1">
    <location>
        <begin position="12"/>
        <end position="32"/>
    </location>
</feature>
<feature type="transmembrane region" description="Helical" evidence="1">
    <location>
        <begin position="133"/>
        <end position="157"/>
    </location>
</feature>
<dbReference type="AlphaFoldDB" id="A0A0R1QSZ4"/>